<feature type="domain" description="Solute-binding protein family 5" evidence="5">
    <location>
        <begin position="69"/>
        <end position="317"/>
    </location>
</feature>
<evidence type="ECO:0000313" key="7">
    <source>
        <dbReference type="Proteomes" id="UP001427805"/>
    </source>
</evidence>
<evidence type="ECO:0000256" key="2">
    <source>
        <dbReference type="ARBA" id="ARBA00005695"/>
    </source>
</evidence>
<dbReference type="PANTHER" id="PTHR30290:SF10">
    <property type="entry name" value="PERIPLASMIC OLIGOPEPTIDE-BINDING PROTEIN-RELATED"/>
    <property type="match status" value="1"/>
</dbReference>
<accession>A0ABV0B8S5</accession>
<dbReference type="SUPFAM" id="SSF53850">
    <property type="entry name" value="Periplasmic binding protein-like II"/>
    <property type="match status" value="1"/>
</dbReference>
<comment type="caution">
    <text evidence="6">The sequence shown here is derived from an EMBL/GenBank/DDBJ whole genome shotgun (WGS) entry which is preliminary data.</text>
</comment>
<organism evidence="6 7">
    <name type="scientific">Sphingomonas rustica</name>
    <dbReference type="NCBI Taxonomy" id="3103142"/>
    <lineage>
        <taxon>Bacteria</taxon>
        <taxon>Pseudomonadati</taxon>
        <taxon>Pseudomonadota</taxon>
        <taxon>Alphaproteobacteria</taxon>
        <taxon>Sphingomonadales</taxon>
        <taxon>Sphingomonadaceae</taxon>
        <taxon>Sphingomonas</taxon>
    </lineage>
</organism>
<dbReference type="EMBL" id="JBDIZK010000003">
    <property type="protein sequence ID" value="MEN3746802.1"/>
    <property type="molecule type" value="Genomic_DNA"/>
</dbReference>
<dbReference type="Pfam" id="PF00496">
    <property type="entry name" value="SBP_bac_5"/>
    <property type="match status" value="1"/>
</dbReference>
<keyword evidence="3" id="KW-0813">Transport</keyword>
<evidence type="ECO:0000256" key="3">
    <source>
        <dbReference type="ARBA" id="ARBA00022448"/>
    </source>
</evidence>
<name>A0ABV0B8S5_9SPHN</name>
<dbReference type="PROSITE" id="PS51257">
    <property type="entry name" value="PROKAR_LIPOPROTEIN"/>
    <property type="match status" value="1"/>
</dbReference>
<dbReference type="InterPro" id="IPR039424">
    <property type="entry name" value="SBP_5"/>
</dbReference>
<dbReference type="Gene3D" id="3.90.76.10">
    <property type="entry name" value="Dipeptide-binding Protein, Domain 1"/>
    <property type="match status" value="1"/>
</dbReference>
<proteinExistence type="inferred from homology"/>
<sequence length="487" mass="52303">MIRALLVSALALSVGACEDSRQEGKPIVVSVIGDPARIGDPDTAPLGPPDRALMAATAQGLVRFDGAGQIEPGLAERWTVTDDGLSYIFRLRDASWSDGSPVTAAEVVRVLRKAAQAKGGNSLSPFLAVIDEIVEMTPQVIEVRLRRPRPDLLKLFAQPELAVFRTAGSSRLGSGPMVAQRRGDALLLTPARDPAAAVEEEGPRPIAATPVLLRGERAARAVARFRNGDVDAVLGGTYAEWPLVWAAGIPAERLRLDPALGLFGLAVVSRDGFLAEAANRNAIAMALDRDALTRAFHPDWKPVETLMPQKLDSARAPASPIWGPIPGIGRLITAQQVVIAWKRAHPGKLRLRIAFPPGQGSTLAWAAIAQSMLNIGIVPQRVALGEPADLELIDQVAAYDSGRWFLVTACRLCSPEATAAIEAARDAVDLPSRSQRIAEADLVLTNDASYIPIAQPFRWSIVTPRVTGWQGNTRAWHPLNHLRNEVE</sequence>
<gene>
    <name evidence="6" type="ORF">TPR58_06460</name>
</gene>
<evidence type="ECO:0000313" key="6">
    <source>
        <dbReference type="EMBL" id="MEN3746802.1"/>
    </source>
</evidence>
<reference evidence="6 7" key="1">
    <citation type="submission" date="2024-05" db="EMBL/GenBank/DDBJ databases">
        <title>Sphingomonas sp. HF-S3 16S ribosomal RNA gene Genome sequencing and assembly.</title>
        <authorList>
            <person name="Lee H."/>
        </authorList>
    </citation>
    <scope>NUCLEOTIDE SEQUENCE [LARGE SCALE GENOMIC DNA]</scope>
    <source>
        <strain evidence="6 7">HF-S3</strain>
    </source>
</reference>
<comment type="similarity">
    <text evidence="2">Belongs to the bacterial solute-binding protein 5 family.</text>
</comment>
<dbReference type="Proteomes" id="UP001427805">
    <property type="component" value="Unassembled WGS sequence"/>
</dbReference>
<comment type="subcellular location">
    <subcellularLocation>
        <location evidence="1">Periplasm</location>
    </subcellularLocation>
</comment>
<dbReference type="InterPro" id="IPR000914">
    <property type="entry name" value="SBP_5_dom"/>
</dbReference>
<dbReference type="RefSeq" id="WP_346245800.1">
    <property type="nucleotide sequence ID" value="NZ_JBDIZK010000003.1"/>
</dbReference>
<dbReference type="Gene3D" id="3.10.105.10">
    <property type="entry name" value="Dipeptide-binding Protein, Domain 3"/>
    <property type="match status" value="1"/>
</dbReference>
<keyword evidence="4" id="KW-0732">Signal</keyword>
<protein>
    <submittedName>
        <fullName evidence="6">ABC transporter substrate-binding protein</fullName>
    </submittedName>
</protein>
<evidence type="ECO:0000259" key="5">
    <source>
        <dbReference type="Pfam" id="PF00496"/>
    </source>
</evidence>
<evidence type="ECO:0000256" key="4">
    <source>
        <dbReference type="ARBA" id="ARBA00022729"/>
    </source>
</evidence>
<evidence type="ECO:0000256" key="1">
    <source>
        <dbReference type="ARBA" id="ARBA00004418"/>
    </source>
</evidence>
<keyword evidence="7" id="KW-1185">Reference proteome</keyword>
<dbReference type="PANTHER" id="PTHR30290">
    <property type="entry name" value="PERIPLASMIC BINDING COMPONENT OF ABC TRANSPORTER"/>
    <property type="match status" value="1"/>
</dbReference>